<accession>A0A8S0P680</accession>
<evidence type="ECO:0000256" key="1">
    <source>
        <dbReference type="SAM" id="MobiDB-lite"/>
    </source>
</evidence>
<dbReference type="EMBL" id="CACTIH010000002">
    <property type="protein sequence ID" value="CAA2933373.1"/>
    <property type="molecule type" value="Genomic_DNA"/>
</dbReference>
<protein>
    <submittedName>
        <fullName evidence="2">Uncharacterized protein</fullName>
    </submittedName>
</protein>
<dbReference type="Proteomes" id="UP000594638">
    <property type="component" value="Unassembled WGS sequence"/>
</dbReference>
<evidence type="ECO:0000313" key="3">
    <source>
        <dbReference type="Proteomes" id="UP000594638"/>
    </source>
</evidence>
<reference evidence="2 3" key="1">
    <citation type="submission" date="2019-12" db="EMBL/GenBank/DDBJ databases">
        <authorList>
            <person name="Alioto T."/>
            <person name="Alioto T."/>
            <person name="Gomez Garrido J."/>
        </authorList>
    </citation>
    <scope>NUCLEOTIDE SEQUENCE [LARGE SCALE GENOMIC DNA]</scope>
</reference>
<feature type="compositionally biased region" description="Polar residues" evidence="1">
    <location>
        <begin position="19"/>
        <end position="29"/>
    </location>
</feature>
<comment type="caution">
    <text evidence="2">The sequence shown here is derived from an EMBL/GenBank/DDBJ whole genome shotgun (WGS) entry which is preliminary data.</text>
</comment>
<feature type="region of interest" description="Disordered" evidence="1">
    <location>
        <begin position="57"/>
        <end position="80"/>
    </location>
</feature>
<dbReference type="AlphaFoldDB" id="A0A8S0P680"/>
<name>A0A8S0P680_OLEEU</name>
<dbReference type="Gramene" id="OE9A011720T1">
    <property type="protein sequence ID" value="OE9A011720C1"/>
    <property type="gene ID" value="OE9A011720"/>
</dbReference>
<organism evidence="2 3">
    <name type="scientific">Olea europaea subsp. europaea</name>
    <dbReference type="NCBI Taxonomy" id="158383"/>
    <lineage>
        <taxon>Eukaryota</taxon>
        <taxon>Viridiplantae</taxon>
        <taxon>Streptophyta</taxon>
        <taxon>Embryophyta</taxon>
        <taxon>Tracheophyta</taxon>
        <taxon>Spermatophyta</taxon>
        <taxon>Magnoliopsida</taxon>
        <taxon>eudicotyledons</taxon>
        <taxon>Gunneridae</taxon>
        <taxon>Pentapetalae</taxon>
        <taxon>asterids</taxon>
        <taxon>lamiids</taxon>
        <taxon>Lamiales</taxon>
        <taxon>Oleaceae</taxon>
        <taxon>Oleeae</taxon>
        <taxon>Olea</taxon>
    </lineage>
</organism>
<feature type="compositionally biased region" description="Gly residues" evidence="1">
    <location>
        <begin position="1"/>
        <end position="11"/>
    </location>
</feature>
<gene>
    <name evidence="2" type="ORF">OLEA9_A011720</name>
</gene>
<evidence type="ECO:0000313" key="2">
    <source>
        <dbReference type="EMBL" id="CAA2933373.1"/>
    </source>
</evidence>
<keyword evidence="3" id="KW-1185">Reference proteome</keyword>
<feature type="region of interest" description="Disordered" evidence="1">
    <location>
        <begin position="1"/>
        <end position="35"/>
    </location>
</feature>
<proteinExistence type="predicted"/>
<sequence length="135" mass="14238">MWHNGVEGGKGPSYLWRQDGSSLERSGQHNWKRGVTGPPGAWGCLVGAGGNGATVAVDAPTGASSGGGGSVAAAHPPEEKKLITKEEGLELYEDMYLGRELLRTCVPRCITGGKCLDLFICTMVKKLYQLDSSNS</sequence>